<sequence length="100" mass="10503">MLSSPPACLEAFRRRCRLPACTPSRPPPPAALAAATCCFSSPYLLPAVNAYRGLRRRLPRLPLSGSADLGLASTPCLRLRLARVAAGEAPVEAPPSKPVA</sequence>
<dbReference type="EMBL" id="SPHZ02000006">
    <property type="protein sequence ID" value="KAF0913941.1"/>
    <property type="molecule type" value="Genomic_DNA"/>
</dbReference>
<organism evidence="1 2">
    <name type="scientific">Oryza meyeriana var. granulata</name>
    <dbReference type="NCBI Taxonomy" id="110450"/>
    <lineage>
        <taxon>Eukaryota</taxon>
        <taxon>Viridiplantae</taxon>
        <taxon>Streptophyta</taxon>
        <taxon>Embryophyta</taxon>
        <taxon>Tracheophyta</taxon>
        <taxon>Spermatophyta</taxon>
        <taxon>Magnoliopsida</taxon>
        <taxon>Liliopsida</taxon>
        <taxon>Poales</taxon>
        <taxon>Poaceae</taxon>
        <taxon>BOP clade</taxon>
        <taxon>Oryzoideae</taxon>
        <taxon>Oryzeae</taxon>
        <taxon>Oryzinae</taxon>
        <taxon>Oryza</taxon>
        <taxon>Oryza meyeriana</taxon>
    </lineage>
</organism>
<dbReference type="AlphaFoldDB" id="A0A6G1DNH7"/>
<keyword evidence="2" id="KW-1185">Reference proteome</keyword>
<accession>A0A6G1DNH7</accession>
<evidence type="ECO:0000313" key="2">
    <source>
        <dbReference type="Proteomes" id="UP000479710"/>
    </source>
</evidence>
<name>A0A6G1DNH7_9ORYZ</name>
<evidence type="ECO:0000313" key="1">
    <source>
        <dbReference type="EMBL" id="KAF0913941.1"/>
    </source>
</evidence>
<dbReference type="Proteomes" id="UP000479710">
    <property type="component" value="Unassembled WGS sequence"/>
</dbReference>
<protein>
    <submittedName>
        <fullName evidence="1">Uncharacterized protein</fullName>
    </submittedName>
</protein>
<proteinExistence type="predicted"/>
<comment type="caution">
    <text evidence="1">The sequence shown here is derived from an EMBL/GenBank/DDBJ whole genome shotgun (WGS) entry which is preliminary data.</text>
</comment>
<reference evidence="1 2" key="1">
    <citation type="submission" date="2019-11" db="EMBL/GenBank/DDBJ databases">
        <title>Whole genome sequence of Oryza granulata.</title>
        <authorList>
            <person name="Li W."/>
        </authorList>
    </citation>
    <scope>NUCLEOTIDE SEQUENCE [LARGE SCALE GENOMIC DNA]</scope>
    <source>
        <strain evidence="2">cv. Menghai</strain>
        <tissue evidence="1">Leaf</tissue>
    </source>
</reference>
<gene>
    <name evidence="1" type="ORF">E2562_025356</name>
</gene>